<dbReference type="Proteomes" id="UP000789396">
    <property type="component" value="Unassembled WGS sequence"/>
</dbReference>
<evidence type="ECO:0000313" key="2">
    <source>
        <dbReference type="Proteomes" id="UP000789396"/>
    </source>
</evidence>
<dbReference type="AlphaFoldDB" id="A0A9N9P629"/>
<proteinExistence type="predicted"/>
<protein>
    <submittedName>
        <fullName evidence="1">8761_t:CDS:1</fullName>
    </submittedName>
</protein>
<name>A0A9N9P629_9GLOM</name>
<evidence type="ECO:0000313" key="1">
    <source>
        <dbReference type="EMBL" id="CAG8807446.1"/>
    </source>
</evidence>
<dbReference type="Gene3D" id="1.10.1280.10">
    <property type="entry name" value="Di-copper center containing domain from catechol oxidase"/>
    <property type="match status" value="1"/>
</dbReference>
<sequence length="52" mass="6153">PSLAARHPNLFVQTGTAEGDEKLIDYWHEDPNMNEYYEHWHILYANVQMPIP</sequence>
<dbReference type="OrthoDB" id="8119704at2759"/>
<feature type="non-terminal residue" evidence="1">
    <location>
        <position position="1"/>
    </location>
</feature>
<dbReference type="SUPFAM" id="SSF48056">
    <property type="entry name" value="Di-copper centre-containing domain"/>
    <property type="match status" value="1"/>
</dbReference>
<comment type="caution">
    <text evidence="1">The sequence shown here is derived from an EMBL/GenBank/DDBJ whole genome shotgun (WGS) entry which is preliminary data.</text>
</comment>
<dbReference type="InterPro" id="IPR008922">
    <property type="entry name" value="Di-copper_centre_dom_sf"/>
</dbReference>
<dbReference type="EMBL" id="CAJVPZ010080081">
    <property type="protein sequence ID" value="CAG8807446.1"/>
    <property type="molecule type" value="Genomic_DNA"/>
</dbReference>
<gene>
    <name evidence="1" type="ORF">RFULGI_LOCUS18389</name>
</gene>
<feature type="non-terminal residue" evidence="1">
    <location>
        <position position="52"/>
    </location>
</feature>
<organism evidence="1 2">
    <name type="scientific">Racocetra fulgida</name>
    <dbReference type="NCBI Taxonomy" id="60492"/>
    <lineage>
        <taxon>Eukaryota</taxon>
        <taxon>Fungi</taxon>
        <taxon>Fungi incertae sedis</taxon>
        <taxon>Mucoromycota</taxon>
        <taxon>Glomeromycotina</taxon>
        <taxon>Glomeromycetes</taxon>
        <taxon>Diversisporales</taxon>
        <taxon>Gigasporaceae</taxon>
        <taxon>Racocetra</taxon>
    </lineage>
</organism>
<accession>A0A9N9P629</accession>
<reference evidence="1" key="1">
    <citation type="submission" date="2021-06" db="EMBL/GenBank/DDBJ databases">
        <authorList>
            <person name="Kallberg Y."/>
            <person name="Tangrot J."/>
            <person name="Rosling A."/>
        </authorList>
    </citation>
    <scope>NUCLEOTIDE SEQUENCE</scope>
    <source>
        <strain evidence="1">IN212</strain>
    </source>
</reference>
<keyword evidence="2" id="KW-1185">Reference proteome</keyword>